<reference evidence="1 2" key="1">
    <citation type="submission" date="2018-10" db="EMBL/GenBank/DDBJ databases">
        <title>Isolation, diversity and antibacterial activity of antinobacteria from the wheat rhizosphere soil.</title>
        <authorList>
            <person name="Sun T."/>
        </authorList>
    </citation>
    <scope>NUCLEOTIDE SEQUENCE [LARGE SCALE GENOMIC DNA]</scope>
    <source>
        <strain evidence="1 2">SJ-23</strain>
    </source>
</reference>
<comment type="caution">
    <text evidence="1">The sequence shown here is derived from an EMBL/GenBank/DDBJ whole genome shotgun (WGS) entry which is preliminary data.</text>
</comment>
<evidence type="ECO:0000313" key="1">
    <source>
        <dbReference type="EMBL" id="RNB52258.1"/>
    </source>
</evidence>
<dbReference type="RefSeq" id="WP_122935096.1">
    <property type="nucleotide sequence ID" value="NZ_JBHSNT010000007.1"/>
</dbReference>
<keyword evidence="2" id="KW-1185">Reference proteome</keyword>
<evidence type="ECO:0000313" key="2">
    <source>
        <dbReference type="Proteomes" id="UP000275048"/>
    </source>
</evidence>
<dbReference type="AlphaFoldDB" id="A0A3M8AM23"/>
<sequence>MAETPAESAEDRALDALISVIQTASGPGVAEAQALLLRRLALDGDVIPSRLPAPKNITEVGGYLNMLETVGQRRAIPDVLAGALGIASASARSFAGTAPPLTYTTVENDRPAGAAAVTAPTNVLVRADLATGIIAAKTALHAYGAVLPLWAPPVPPTLLGSSDPLTVLGRRLHVLPTAALSDPATDSIVVARDLDGLPALAVMARPDAAAAPTAALADVDAEAVAFDAATGAPVTVQLGLVKLVGVAPLLAANGWLSSVAAAPASRSDLAWAQLSCVAGLVPGVTRLRDELELLYPAESIADSSFAQRVDQVWNGTEFVDGGA</sequence>
<name>A0A3M8AM23_9MICO</name>
<dbReference type="EMBL" id="RHHB01000001">
    <property type="protein sequence ID" value="RNB52258.1"/>
    <property type="molecule type" value="Genomic_DNA"/>
</dbReference>
<dbReference type="OrthoDB" id="1013705at2"/>
<proteinExistence type="predicted"/>
<protein>
    <submittedName>
        <fullName evidence="1">Uncharacterized protein</fullName>
    </submittedName>
</protein>
<dbReference type="Proteomes" id="UP000275048">
    <property type="component" value="Unassembled WGS sequence"/>
</dbReference>
<gene>
    <name evidence="1" type="ORF">EDM22_00635</name>
</gene>
<organism evidence="1 2">
    <name type="scientific">Agromyces tardus</name>
    <dbReference type="NCBI Taxonomy" id="2583849"/>
    <lineage>
        <taxon>Bacteria</taxon>
        <taxon>Bacillati</taxon>
        <taxon>Actinomycetota</taxon>
        <taxon>Actinomycetes</taxon>
        <taxon>Micrococcales</taxon>
        <taxon>Microbacteriaceae</taxon>
        <taxon>Agromyces</taxon>
    </lineage>
</organism>
<accession>A0A3M8AM23</accession>